<evidence type="ECO:0000313" key="4">
    <source>
        <dbReference type="EMBL" id="SUZ73864.1"/>
    </source>
</evidence>
<keyword evidence="2" id="KW-0436">Ligase</keyword>
<protein>
    <recommendedName>
        <fullName evidence="3">AMP-binding enzyme C-terminal domain-containing protein</fullName>
    </recommendedName>
</protein>
<evidence type="ECO:0000256" key="1">
    <source>
        <dbReference type="ARBA" id="ARBA00006432"/>
    </source>
</evidence>
<feature type="non-terminal residue" evidence="4">
    <location>
        <position position="1"/>
    </location>
</feature>
<organism evidence="4">
    <name type="scientific">marine metagenome</name>
    <dbReference type="NCBI Taxonomy" id="408172"/>
    <lineage>
        <taxon>unclassified sequences</taxon>
        <taxon>metagenomes</taxon>
        <taxon>ecological metagenomes</taxon>
    </lineage>
</organism>
<dbReference type="Gene3D" id="3.40.50.12780">
    <property type="entry name" value="N-terminal domain of ligase-like"/>
    <property type="match status" value="1"/>
</dbReference>
<dbReference type="PANTHER" id="PTHR43201:SF5">
    <property type="entry name" value="MEDIUM-CHAIN ACYL-COA LIGASE ACSF2, MITOCHONDRIAL"/>
    <property type="match status" value="1"/>
</dbReference>
<dbReference type="EMBL" id="UINC01001193">
    <property type="protein sequence ID" value="SUZ73864.1"/>
    <property type="molecule type" value="Genomic_DNA"/>
</dbReference>
<dbReference type="PANTHER" id="PTHR43201">
    <property type="entry name" value="ACYL-COA SYNTHETASE"/>
    <property type="match status" value="1"/>
</dbReference>
<dbReference type="GO" id="GO:0006631">
    <property type="term" value="P:fatty acid metabolic process"/>
    <property type="evidence" value="ECO:0007669"/>
    <property type="project" value="TreeGrafter"/>
</dbReference>
<evidence type="ECO:0000256" key="2">
    <source>
        <dbReference type="ARBA" id="ARBA00022598"/>
    </source>
</evidence>
<gene>
    <name evidence="4" type="ORF">METZ01_LOCUS26718</name>
</gene>
<dbReference type="InterPro" id="IPR045851">
    <property type="entry name" value="AMP-bd_C_sf"/>
</dbReference>
<dbReference type="InterPro" id="IPR025110">
    <property type="entry name" value="AMP-bd_C"/>
</dbReference>
<dbReference type="GO" id="GO:0031956">
    <property type="term" value="F:medium-chain fatty acid-CoA ligase activity"/>
    <property type="evidence" value="ECO:0007669"/>
    <property type="project" value="TreeGrafter"/>
</dbReference>
<proteinExistence type="inferred from homology"/>
<accession>A0A381Q4N4</accession>
<reference evidence="4" key="1">
    <citation type="submission" date="2018-05" db="EMBL/GenBank/DDBJ databases">
        <authorList>
            <person name="Lanie J.A."/>
            <person name="Ng W.-L."/>
            <person name="Kazmierczak K.M."/>
            <person name="Andrzejewski T.M."/>
            <person name="Davidsen T.M."/>
            <person name="Wayne K.J."/>
            <person name="Tettelin H."/>
            <person name="Glass J.I."/>
            <person name="Rusch D."/>
            <person name="Podicherti R."/>
            <person name="Tsui H.-C.T."/>
            <person name="Winkler M.E."/>
        </authorList>
    </citation>
    <scope>NUCLEOTIDE SEQUENCE</scope>
</reference>
<evidence type="ECO:0000259" key="3">
    <source>
        <dbReference type="Pfam" id="PF13193"/>
    </source>
</evidence>
<dbReference type="SUPFAM" id="SSF56801">
    <property type="entry name" value="Acetyl-CoA synthetase-like"/>
    <property type="match status" value="1"/>
</dbReference>
<name>A0A381Q4N4_9ZZZZ</name>
<dbReference type="Pfam" id="PF13193">
    <property type="entry name" value="AMP-binding_C"/>
    <property type="match status" value="1"/>
</dbReference>
<dbReference type="AlphaFoldDB" id="A0A381Q4N4"/>
<sequence>VESVGEIVVRGPGVMRGYYRQPPKTSDSLDLDGHFRTGDLGMEDEEGYIHLVGRKKEVIIPSGSNVYPREVEDRLQSHPAIRETMVAGVPDELLGEAICACVLFEEGAIVTGQEIQDWCSVTLADYKVPDVVRFMDEFPLTGTGKVQRGELSRLIRAAHAESKT</sequence>
<feature type="domain" description="AMP-binding enzyme C-terminal" evidence="3">
    <location>
        <begin position="70"/>
        <end position="145"/>
    </location>
</feature>
<dbReference type="Gene3D" id="3.30.300.30">
    <property type="match status" value="1"/>
</dbReference>
<dbReference type="InterPro" id="IPR042099">
    <property type="entry name" value="ANL_N_sf"/>
</dbReference>
<comment type="similarity">
    <text evidence="1">Belongs to the ATP-dependent AMP-binding enzyme family.</text>
</comment>